<feature type="signal peptide" evidence="2">
    <location>
        <begin position="1"/>
        <end position="24"/>
    </location>
</feature>
<feature type="compositionally biased region" description="Low complexity" evidence="1">
    <location>
        <begin position="40"/>
        <end position="57"/>
    </location>
</feature>
<proteinExistence type="predicted"/>
<dbReference type="PROSITE" id="PS51257">
    <property type="entry name" value="PROKAR_LIPOPROTEIN"/>
    <property type="match status" value="1"/>
</dbReference>
<feature type="chain" id="PRO_5015429750" evidence="2">
    <location>
        <begin position="25"/>
        <end position="393"/>
    </location>
</feature>
<dbReference type="AlphaFoldDB" id="A0A2S9YPT7"/>
<reference evidence="3 4" key="1">
    <citation type="submission" date="2018-03" db="EMBL/GenBank/DDBJ databases">
        <title>Draft Genome Sequences of the Obligatory Marine Myxobacteria Enhygromyxa salina SWB007.</title>
        <authorList>
            <person name="Poehlein A."/>
            <person name="Moghaddam J.A."/>
            <person name="Harms H."/>
            <person name="Alanjari M."/>
            <person name="Koenig G.M."/>
            <person name="Daniel R."/>
            <person name="Schaeberle T.F."/>
        </authorList>
    </citation>
    <scope>NUCLEOTIDE SEQUENCE [LARGE SCALE GENOMIC DNA]</scope>
    <source>
        <strain evidence="3 4">SWB007</strain>
    </source>
</reference>
<gene>
    <name evidence="3" type="ORF">ENSA7_32080</name>
</gene>
<evidence type="ECO:0000313" key="3">
    <source>
        <dbReference type="EMBL" id="PRQ07069.1"/>
    </source>
</evidence>
<dbReference type="EMBL" id="PVNL01000059">
    <property type="protein sequence ID" value="PRQ07069.1"/>
    <property type="molecule type" value="Genomic_DNA"/>
</dbReference>
<feature type="region of interest" description="Disordered" evidence="1">
    <location>
        <begin position="26"/>
        <end position="62"/>
    </location>
</feature>
<sequence>MYALQLKRKWSSLALFTTLVAASAGCSSGEVEGSGDANETTSDTTADTETQSDSSDTGEPGGRLAWVDEWQTVGAGPADIIELLSIGDRVSSDNFANRGDIEVIYVEGTTEITIEMQRFTIAAAGGAEGAFERMQPWLYAVSIPAPPTTLSPNSACWAAGTTTCYVRAYYDGLLQPLRDGANFRVTIPAGWDGALELVTSDNLQEAEDYPDRSDVVVDGLAGSLSVDLDSGNVAIRVDPQIDHYAGCPNNDECVMQGYAPGCGCAEPTNVSVQNAAGQASNVTVDVGSADHWYSVILENRASLGPGETGCSAGIDCSAFADCQLDPNSAQLSWAERAEINFPGDPAISGAGIRVALISEGCEDVTYVNGPEDYGNPETPVEERGHLEVCVGCL</sequence>
<dbReference type="Proteomes" id="UP000238823">
    <property type="component" value="Unassembled WGS sequence"/>
</dbReference>
<dbReference type="RefSeq" id="WP_244923824.1">
    <property type="nucleotide sequence ID" value="NZ_PVNL01000059.1"/>
</dbReference>
<comment type="caution">
    <text evidence="3">The sequence shown here is derived from an EMBL/GenBank/DDBJ whole genome shotgun (WGS) entry which is preliminary data.</text>
</comment>
<accession>A0A2S9YPT7</accession>
<evidence type="ECO:0000256" key="2">
    <source>
        <dbReference type="SAM" id="SignalP"/>
    </source>
</evidence>
<organism evidence="3 4">
    <name type="scientific">Enhygromyxa salina</name>
    <dbReference type="NCBI Taxonomy" id="215803"/>
    <lineage>
        <taxon>Bacteria</taxon>
        <taxon>Pseudomonadati</taxon>
        <taxon>Myxococcota</taxon>
        <taxon>Polyangia</taxon>
        <taxon>Nannocystales</taxon>
        <taxon>Nannocystaceae</taxon>
        <taxon>Enhygromyxa</taxon>
    </lineage>
</organism>
<name>A0A2S9YPT7_9BACT</name>
<evidence type="ECO:0000256" key="1">
    <source>
        <dbReference type="SAM" id="MobiDB-lite"/>
    </source>
</evidence>
<keyword evidence="2" id="KW-0732">Signal</keyword>
<protein>
    <submittedName>
        <fullName evidence="3">Uncharacterized protein</fullName>
    </submittedName>
</protein>
<evidence type="ECO:0000313" key="4">
    <source>
        <dbReference type="Proteomes" id="UP000238823"/>
    </source>
</evidence>